<gene>
    <name evidence="1" type="ORF">VNO77_27797</name>
</gene>
<evidence type="ECO:0000313" key="1">
    <source>
        <dbReference type="EMBL" id="KAK7324266.1"/>
    </source>
</evidence>
<dbReference type="AlphaFoldDB" id="A0AAN9KWG2"/>
<dbReference type="EMBL" id="JAYMYQ010000006">
    <property type="protein sequence ID" value="KAK7324266.1"/>
    <property type="molecule type" value="Genomic_DNA"/>
</dbReference>
<protein>
    <submittedName>
        <fullName evidence="1">Uncharacterized protein</fullName>
    </submittedName>
</protein>
<accession>A0AAN9KWG2</accession>
<comment type="caution">
    <text evidence="1">The sequence shown here is derived from an EMBL/GenBank/DDBJ whole genome shotgun (WGS) entry which is preliminary data.</text>
</comment>
<dbReference type="Proteomes" id="UP001367508">
    <property type="component" value="Unassembled WGS sequence"/>
</dbReference>
<evidence type="ECO:0000313" key="2">
    <source>
        <dbReference type="Proteomes" id="UP001367508"/>
    </source>
</evidence>
<organism evidence="1 2">
    <name type="scientific">Canavalia gladiata</name>
    <name type="common">Sword bean</name>
    <name type="synonym">Dolichos gladiatus</name>
    <dbReference type="NCBI Taxonomy" id="3824"/>
    <lineage>
        <taxon>Eukaryota</taxon>
        <taxon>Viridiplantae</taxon>
        <taxon>Streptophyta</taxon>
        <taxon>Embryophyta</taxon>
        <taxon>Tracheophyta</taxon>
        <taxon>Spermatophyta</taxon>
        <taxon>Magnoliopsida</taxon>
        <taxon>eudicotyledons</taxon>
        <taxon>Gunneridae</taxon>
        <taxon>Pentapetalae</taxon>
        <taxon>rosids</taxon>
        <taxon>fabids</taxon>
        <taxon>Fabales</taxon>
        <taxon>Fabaceae</taxon>
        <taxon>Papilionoideae</taxon>
        <taxon>50 kb inversion clade</taxon>
        <taxon>NPAAA clade</taxon>
        <taxon>indigoferoid/millettioid clade</taxon>
        <taxon>Phaseoleae</taxon>
        <taxon>Canavalia</taxon>
    </lineage>
</organism>
<sequence>MQPGTSLPGLFNPEKPEALELILNPRRLMNLRILEPALDCLHKLIACDHLEGDSRSEHYSPDAEGMPYCCGSYKYKINSFGPGFGLNKE</sequence>
<keyword evidence="2" id="KW-1185">Reference proteome</keyword>
<name>A0AAN9KWG2_CANGL</name>
<proteinExistence type="predicted"/>
<reference evidence="1 2" key="1">
    <citation type="submission" date="2024-01" db="EMBL/GenBank/DDBJ databases">
        <title>The genomes of 5 underutilized Papilionoideae crops provide insights into root nodulation and disease resistanc.</title>
        <authorList>
            <person name="Jiang F."/>
        </authorList>
    </citation>
    <scope>NUCLEOTIDE SEQUENCE [LARGE SCALE GENOMIC DNA]</scope>
    <source>
        <strain evidence="1">LVBAO_FW01</strain>
        <tissue evidence="1">Leaves</tissue>
    </source>
</reference>